<evidence type="ECO:0000313" key="2">
    <source>
        <dbReference type="EMBL" id="GAA0155772.1"/>
    </source>
</evidence>
<dbReference type="AlphaFoldDB" id="A0AAV3Q0L6"/>
<proteinExistence type="predicted"/>
<dbReference type="EMBL" id="BAABME010002709">
    <property type="protein sequence ID" value="GAA0155772.1"/>
    <property type="molecule type" value="Genomic_DNA"/>
</dbReference>
<reference evidence="2 3" key="1">
    <citation type="submission" date="2024-01" db="EMBL/GenBank/DDBJ databases">
        <title>The complete chloroplast genome sequence of Lithospermum erythrorhizon: insights into the phylogenetic relationship among Boraginaceae species and the maternal lineages of purple gromwells.</title>
        <authorList>
            <person name="Okada T."/>
            <person name="Watanabe K."/>
        </authorList>
    </citation>
    <scope>NUCLEOTIDE SEQUENCE [LARGE SCALE GENOMIC DNA]</scope>
</reference>
<comment type="caution">
    <text evidence="2">The sequence shown here is derived from an EMBL/GenBank/DDBJ whole genome shotgun (WGS) entry which is preliminary data.</text>
</comment>
<evidence type="ECO:0000313" key="3">
    <source>
        <dbReference type="Proteomes" id="UP001454036"/>
    </source>
</evidence>
<name>A0AAV3Q0L6_LITER</name>
<accession>A0AAV3Q0L6</accession>
<organism evidence="2 3">
    <name type="scientific">Lithospermum erythrorhizon</name>
    <name type="common">Purple gromwell</name>
    <name type="synonym">Lithospermum officinale var. erythrorhizon</name>
    <dbReference type="NCBI Taxonomy" id="34254"/>
    <lineage>
        <taxon>Eukaryota</taxon>
        <taxon>Viridiplantae</taxon>
        <taxon>Streptophyta</taxon>
        <taxon>Embryophyta</taxon>
        <taxon>Tracheophyta</taxon>
        <taxon>Spermatophyta</taxon>
        <taxon>Magnoliopsida</taxon>
        <taxon>eudicotyledons</taxon>
        <taxon>Gunneridae</taxon>
        <taxon>Pentapetalae</taxon>
        <taxon>asterids</taxon>
        <taxon>lamiids</taxon>
        <taxon>Boraginales</taxon>
        <taxon>Boraginaceae</taxon>
        <taxon>Boraginoideae</taxon>
        <taxon>Lithospermeae</taxon>
        <taxon>Lithospermum</taxon>
    </lineage>
</organism>
<feature type="region of interest" description="Disordered" evidence="1">
    <location>
        <begin position="80"/>
        <end position="125"/>
    </location>
</feature>
<evidence type="ECO:0000256" key="1">
    <source>
        <dbReference type="SAM" id="MobiDB-lite"/>
    </source>
</evidence>
<feature type="compositionally biased region" description="Low complexity" evidence="1">
    <location>
        <begin position="94"/>
        <end position="105"/>
    </location>
</feature>
<keyword evidence="3" id="KW-1185">Reference proteome</keyword>
<sequence length="125" mass="13372">MIRNQIQMIILLYPESVDASEPEHLSKANLPRHSCSARIPSDWENTARYFGISTTSPSSGSNKSRCSFIASTQSSLMSYGSNLVHPIPNPPPIKSSQNGSPSSPSTATYLPPQGVSNRGRGHGCG</sequence>
<protein>
    <submittedName>
        <fullName evidence="2">Uncharacterized protein</fullName>
    </submittedName>
</protein>
<gene>
    <name evidence="2" type="ORF">LIER_13426</name>
</gene>
<dbReference type="Proteomes" id="UP001454036">
    <property type="component" value="Unassembled WGS sequence"/>
</dbReference>